<dbReference type="STRING" id="1499967.U27_06068"/>
<evidence type="ECO:0000313" key="6">
    <source>
        <dbReference type="EMBL" id="GAK59092.1"/>
    </source>
</evidence>
<dbReference type="GO" id="GO:0032259">
    <property type="term" value="P:methylation"/>
    <property type="evidence" value="ECO:0007669"/>
    <property type="project" value="UniProtKB-KW"/>
</dbReference>
<feature type="domain" description="MRM3-like substrate binding" evidence="5">
    <location>
        <begin position="27"/>
        <end position="103"/>
    </location>
</feature>
<dbReference type="Pfam" id="PF00588">
    <property type="entry name" value="SpoU_methylase"/>
    <property type="match status" value="1"/>
</dbReference>
<protein>
    <submittedName>
        <fullName evidence="6">Uncharacterized protein</fullName>
    </submittedName>
</protein>
<dbReference type="Gene3D" id="3.30.1330.30">
    <property type="match status" value="1"/>
</dbReference>
<evidence type="ECO:0000256" key="3">
    <source>
        <dbReference type="ARBA" id="ARBA00022679"/>
    </source>
</evidence>
<gene>
    <name evidence="6" type="ORF">U27_06068</name>
</gene>
<dbReference type="InterPro" id="IPR036388">
    <property type="entry name" value="WH-like_DNA-bd_sf"/>
</dbReference>
<reference evidence="6" key="1">
    <citation type="journal article" date="2015" name="PeerJ">
        <title>First genomic representation of candidate bacterial phylum KSB3 points to enhanced environmental sensing as a trigger of wastewater bulking.</title>
        <authorList>
            <person name="Sekiguchi Y."/>
            <person name="Ohashi A."/>
            <person name="Parks D.H."/>
            <person name="Yamauchi T."/>
            <person name="Tyson G.W."/>
            <person name="Hugenholtz P."/>
        </authorList>
    </citation>
    <scope>NUCLEOTIDE SEQUENCE [LARGE SCALE GENOMIC DNA]</scope>
</reference>
<dbReference type="InterPro" id="IPR051259">
    <property type="entry name" value="rRNA_Methyltransferase"/>
</dbReference>
<dbReference type="SUPFAM" id="SSF75217">
    <property type="entry name" value="alpha/beta knot"/>
    <property type="match status" value="1"/>
</dbReference>
<dbReference type="Gene3D" id="1.10.10.10">
    <property type="entry name" value="Winged helix-like DNA-binding domain superfamily/Winged helix DNA-binding domain"/>
    <property type="match status" value="1"/>
</dbReference>
<keyword evidence="7" id="KW-1185">Reference proteome</keyword>
<name>A0A081C3D7_VECG1</name>
<dbReference type="Proteomes" id="UP000030661">
    <property type="component" value="Unassembled WGS sequence"/>
</dbReference>
<dbReference type="InterPro" id="IPR029028">
    <property type="entry name" value="Alpha/beta_knot_MTases"/>
</dbReference>
<dbReference type="InterPro" id="IPR053888">
    <property type="entry name" value="MRM3-like_sub_bind"/>
</dbReference>
<dbReference type="PANTHER" id="PTHR43191">
    <property type="entry name" value="RRNA METHYLTRANSFERASE 3"/>
    <property type="match status" value="1"/>
</dbReference>
<dbReference type="SUPFAM" id="SSF46785">
    <property type="entry name" value="Winged helix' DNA-binding domain"/>
    <property type="match status" value="1"/>
</dbReference>
<dbReference type="AlphaFoldDB" id="A0A081C3D7"/>
<evidence type="ECO:0000259" key="5">
    <source>
        <dbReference type="Pfam" id="PF22435"/>
    </source>
</evidence>
<feature type="domain" description="tRNA/rRNA methyltransferase SpoU type" evidence="4">
    <location>
        <begin position="128"/>
        <end position="269"/>
    </location>
</feature>
<dbReference type="Gene3D" id="3.40.1280.10">
    <property type="match status" value="1"/>
</dbReference>
<dbReference type="PANTHER" id="PTHR43191:SF2">
    <property type="entry name" value="RRNA METHYLTRANSFERASE 3, MITOCHONDRIAL"/>
    <property type="match status" value="1"/>
</dbReference>
<dbReference type="InterPro" id="IPR029026">
    <property type="entry name" value="tRNA_m1G_MTases_N"/>
</dbReference>
<dbReference type="CDD" id="cd18095">
    <property type="entry name" value="SpoU-like_rRNA-MTase"/>
    <property type="match status" value="1"/>
</dbReference>
<dbReference type="GO" id="GO:0003723">
    <property type="term" value="F:RNA binding"/>
    <property type="evidence" value="ECO:0007669"/>
    <property type="project" value="InterPro"/>
</dbReference>
<dbReference type="Pfam" id="PF22435">
    <property type="entry name" value="MRM3-like_sub_bind"/>
    <property type="match status" value="1"/>
</dbReference>
<dbReference type="eggNOG" id="COG0566">
    <property type="taxonomic scope" value="Bacteria"/>
</dbReference>
<dbReference type="EMBL" id="DF820469">
    <property type="protein sequence ID" value="GAK59092.1"/>
    <property type="molecule type" value="Genomic_DNA"/>
</dbReference>
<organism evidence="6">
    <name type="scientific">Vecturithrix granuli</name>
    <dbReference type="NCBI Taxonomy" id="1499967"/>
    <lineage>
        <taxon>Bacteria</taxon>
        <taxon>Candidatus Moduliflexota</taxon>
        <taxon>Candidatus Vecturitrichia</taxon>
        <taxon>Candidatus Vecturitrichales</taxon>
        <taxon>Candidatus Vecturitrichaceae</taxon>
        <taxon>Candidatus Vecturithrix</taxon>
    </lineage>
</organism>
<evidence type="ECO:0000313" key="7">
    <source>
        <dbReference type="Proteomes" id="UP000030661"/>
    </source>
</evidence>
<comment type="similarity">
    <text evidence="1">Belongs to the class IV-like SAM-binding methyltransferase superfamily. RNA methyltransferase TrmH family.</text>
</comment>
<dbReference type="GO" id="GO:0008173">
    <property type="term" value="F:RNA methyltransferase activity"/>
    <property type="evidence" value="ECO:0007669"/>
    <property type="project" value="InterPro"/>
</dbReference>
<keyword evidence="2" id="KW-0489">Methyltransferase</keyword>
<dbReference type="InterPro" id="IPR029064">
    <property type="entry name" value="Ribosomal_eL30-like_sf"/>
</dbReference>
<proteinExistence type="inferred from homology"/>
<dbReference type="HOGENOM" id="CLU_021322_3_5_0"/>
<dbReference type="InterPro" id="IPR036390">
    <property type="entry name" value="WH_DNA-bd_sf"/>
</dbReference>
<evidence type="ECO:0000259" key="4">
    <source>
        <dbReference type="Pfam" id="PF00588"/>
    </source>
</evidence>
<accession>A0A081C3D7</accession>
<keyword evidence="3" id="KW-0808">Transferase</keyword>
<sequence length="436" mass="48994">MENDHPAADASGLSMTIERITSIKDEHVLEARTLSTMNGRRQAQKCLLEDAQIIGWALEANVPIEHVFFHEKITEHPLLNQLQERQIACYAVSDGILKKISDTRYLIPFLGVAPLPADVDDQSHLQDFVIVLDDVRDFGNIGTIIRTARAFGLRDLLATMSDLDLWHRKTIEASRGNVFDVRLKHFASAAETLAFLKQRGFQIVATSPYAPQLQSTVRLQPKPIALVVGNETEGISDIFLQQADVVVQIPMSSQVESLNVGVAAGISVYEFKLKLVLAMLTQYIRSTLGREMNVTGKMIQMALDHDLAAVTTLNSVQVILLMILKCDEIMTLDQVSKDTALFGTELQILLQPLFVQGYIRRCSEQDSAICLTEHGEQFLGQIWGVVERSEERILQAFTTEERQQLMAFLKRIQANCQRIIEIEEKDEKHFHRSSVG</sequence>
<dbReference type="InterPro" id="IPR001537">
    <property type="entry name" value="SpoU_MeTrfase"/>
</dbReference>
<evidence type="ECO:0000256" key="1">
    <source>
        <dbReference type="ARBA" id="ARBA00007228"/>
    </source>
</evidence>
<dbReference type="GO" id="GO:0006396">
    <property type="term" value="P:RNA processing"/>
    <property type="evidence" value="ECO:0007669"/>
    <property type="project" value="InterPro"/>
</dbReference>
<evidence type="ECO:0000256" key="2">
    <source>
        <dbReference type="ARBA" id="ARBA00022603"/>
    </source>
</evidence>
<dbReference type="SUPFAM" id="SSF55315">
    <property type="entry name" value="L30e-like"/>
    <property type="match status" value="1"/>
</dbReference>